<comment type="caution">
    <text evidence="2">The sequence shown here is derived from an EMBL/GenBank/DDBJ whole genome shotgun (WGS) entry which is preliminary data.</text>
</comment>
<name>A0ABR2A9R6_9ROSI</name>
<keyword evidence="3" id="KW-1185">Reference proteome</keyword>
<organism evidence="2 3">
    <name type="scientific">Hibiscus sabdariffa</name>
    <name type="common">roselle</name>
    <dbReference type="NCBI Taxonomy" id="183260"/>
    <lineage>
        <taxon>Eukaryota</taxon>
        <taxon>Viridiplantae</taxon>
        <taxon>Streptophyta</taxon>
        <taxon>Embryophyta</taxon>
        <taxon>Tracheophyta</taxon>
        <taxon>Spermatophyta</taxon>
        <taxon>Magnoliopsida</taxon>
        <taxon>eudicotyledons</taxon>
        <taxon>Gunneridae</taxon>
        <taxon>Pentapetalae</taxon>
        <taxon>rosids</taxon>
        <taxon>malvids</taxon>
        <taxon>Malvales</taxon>
        <taxon>Malvaceae</taxon>
        <taxon>Malvoideae</taxon>
        <taxon>Hibiscus</taxon>
    </lineage>
</organism>
<evidence type="ECO:0000256" key="1">
    <source>
        <dbReference type="SAM" id="Phobius"/>
    </source>
</evidence>
<proteinExistence type="predicted"/>
<evidence type="ECO:0000313" key="3">
    <source>
        <dbReference type="Proteomes" id="UP001396334"/>
    </source>
</evidence>
<feature type="transmembrane region" description="Helical" evidence="1">
    <location>
        <begin position="15"/>
        <end position="37"/>
    </location>
</feature>
<dbReference type="EMBL" id="JBBPBN010000307">
    <property type="protein sequence ID" value="KAK8489569.1"/>
    <property type="molecule type" value="Genomic_DNA"/>
</dbReference>
<accession>A0ABR2A9R6</accession>
<evidence type="ECO:0008006" key="4">
    <source>
        <dbReference type="Google" id="ProtNLM"/>
    </source>
</evidence>
<reference evidence="2 3" key="1">
    <citation type="journal article" date="2024" name="G3 (Bethesda)">
        <title>Genome assembly of Hibiscus sabdariffa L. provides insights into metabolisms of medicinal natural products.</title>
        <authorList>
            <person name="Kim T."/>
        </authorList>
    </citation>
    <scope>NUCLEOTIDE SEQUENCE [LARGE SCALE GENOMIC DNA]</scope>
    <source>
        <strain evidence="2">TK-2024</strain>
        <tissue evidence="2">Old leaves</tissue>
    </source>
</reference>
<gene>
    <name evidence="2" type="ORF">V6N11_037054</name>
</gene>
<protein>
    <recommendedName>
        <fullName evidence="4">Transmembrane protein</fullName>
    </recommendedName>
</protein>
<evidence type="ECO:0000313" key="2">
    <source>
        <dbReference type="EMBL" id="KAK8489569.1"/>
    </source>
</evidence>
<keyword evidence="1" id="KW-0812">Transmembrane</keyword>
<sequence>MALFSQHRLGDRLNVKLICCLLDIGVFTVCHLVVVLVQSIGSDKECRRQDVSFNGLINGYVGVSLRFFDNLKLTNLVFEKMVFDCPPWRNSTSVRMSR</sequence>
<keyword evidence="1" id="KW-1133">Transmembrane helix</keyword>
<dbReference type="Proteomes" id="UP001396334">
    <property type="component" value="Unassembled WGS sequence"/>
</dbReference>
<keyword evidence="1" id="KW-0472">Membrane</keyword>